<dbReference type="SUPFAM" id="SSF47576">
    <property type="entry name" value="Calponin-homology domain, CH-domain"/>
    <property type="match status" value="1"/>
</dbReference>
<evidence type="ECO:0000313" key="5">
    <source>
        <dbReference type="Ensembl" id="ENSCCAP00000036040.1"/>
    </source>
</evidence>
<evidence type="ECO:0000256" key="2">
    <source>
        <dbReference type="ARBA" id="ARBA00022737"/>
    </source>
</evidence>
<organism evidence="5 6">
    <name type="scientific">Cebus imitator</name>
    <name type="common">Panamanian white-faced capuchin</name>
    <name type="synonym">Cebus capucinus imitator</name>
    <dbReference type="NCBI Taxonomy" id="2715852"/>
    <lineage>
        <taxon>Eukaryota</taxon>
        <taxon>Metazoa</taxon>
        <taxon>Chordata</taxon>
        <taxon>Craniata</taxon>
        <taxon>Vertebrata</taxon>
        <taxon>Euteleostomi</taxon>
        <taxon>Mammalia</taxon>
        <taxon>Eutheria</taxon>
        <taxon>Euarchontoglires</taxon>
        <taxon>Primates</taxon>
        <taxon>Haplorrhini</taxon>
        <taxon>Platyrrhini</taxon>
        <taxon>Cebidae</taxon>
        <taxon>Cebinae</taxon>
        <taxon>Cebus</taxon>
    </lineage>
</organism>
<feature type="region of interest" description="Disordered" evidence="3">
    <location>
        <begin position="285"/>
        <end position="313"/>
    </location>
</feature>
<evidence type="ECO:0000256" key="3">
    <source>
        <dbReference type="SAM" id="MobiDB-lite"/>
    </source>
</evidence>
<dbReference type="AlphaFoldDB" id="A0A2K5S6N2"/>
<dbReference type="SMART" id="SM00033">
    <property type="entry name" value="CH"/>
    <property type="match status" value="1"/>
</dbReference>
<reference evidence="5" key="2">
    <citation type="submission" date="2025-09" db="UniProtKB">
        <authorList>
            <consortium name="Ensembl"/>
        </authorList>
    </citation>
    <scope>IDENTIFICATION</scope>
</reference>
<dbReference type="Ensembl" id="ENSCCAT00000053821.1">
    <property type="protein sequence ID" value="ENSCCAP00000036040.1"/>
    <property type="gene ID" value="ENSCCAG00000035920.1"/>
</dbReference>
<keyword evidence="1" id="KW-0433">Leucine-rich repeat</keyword>
<accession>A0A2K5S6N2</accession>
<dbReference type="Gene3D" id="1.10.418.10">
    <property type="entry name" value="Calponin-like domain"/>
    <property type="match status" value="1"/>
</dbReference>
<dbReference type="Pfam" id="PF00307">
    <property type="entry name" value="CH"/>
    <property type="match status" value="1"/>
</dbReference>
<dbReference type="Gene3D" id="3.80.10.10">
    <property type="entry name" value="Ribonuclease Inhibitor"/>
    <property type="match status" value="1"/>
</dbReference>
<dbReference type="InterPro" id="IPR050216">
    <property type="entry name" value="LRR_domain-containing"/>
</dbReference>
<dbReference type="PANTHER" id="PTHR48051:SF44">
    <property type="entry name" value="LEUCINE RICH REPEATS AND CALPONIN HOMOLOGY DOMAIN CONTAINING 3"/>
    <property type="match status" value="1"/>
</dbReference>
<proteinExistence type="predicted"/>
<dbReference type="Proteomes" id="UP000233040">
    <property type="component" value="Unassembled WGS sequence"/>
</dbReference>
<dbReference type="InterPro" id="IPR032675">
    <property type="entry name" value="LRR_dom_sf"/>
</dbReference>
<dbReference type="GO" id="GO:0005737">
    <property type="term" value="C:cytoplasm"/>
    <property type="evidence" value="ECO:0007669"/>
    <property type="project" value="TreeGrafter"/>
</dbReference>
<dbReference type="FunFam" id="1.10.418.10:FF:000021">
    <property type="entry name" value="Leucine-rich repeat and calponin homology domain-containing protein 1 isoform 3"/>
    <property type="match status" value="1"/>
</dbReference>
<feature type="domain" description="Calponin-homology (CH)" evidence="4">
    <location>
        <begin position="427"/>
        <end position="540"/>
    </location>
</feature>
<name>A0A2K5S6N2_CEBIM</name>
<dbReference type="CDD" id="cd21272">
    <property type="entry name" value="CH_LRCH3"/>
    <property type="match status" value="1"/>
</dbReference>
<dbReference type="InterPro" id="IPR001715">
    <property type="entry name" value="CH_dom"/>
</dbReference>
<dbReference type="InterPro" id="IPR036872">
    <property type="entry name" value="CH_dom_sf"/>
</dbReference>
<evidence type="ECO:0000256" key="1">
    <source>
        <dbReference type="ARBA" id="ARBA00022614"/>
    </source>
</evidence>
<evidence type="ECO:0000313" key="6">
    <source>
        <dbReference type="Proteomes" id="UP000233040"/>
    </source>
</evidence>
<evidence type="ECO:0000259" key="4">
    <source>
        <dbReference type="PROSITE" id="PS50021"/>
    </source>
</evidence>
<dbReference type="GeneTree" id="ENSGT00940000158330"/>
<keyword evidence="2" id="KW-0677">Repeat</keyword>
<dbReference type="PANTHER" id="PTHR48051">
    <property type="match status" value="1"/>
</dbReference>
<dbReference type="PROSITE" id="PS50021">
    <property type="entry name" value="CH"/>
    <property type="match status" value="1"/>
</dbReference>
<dbReference type="SUPFAM" id="SSF52058">
    <property type="entry name" value="L domain-like"/>
    <property type="match status" value="1"/>
</dbReference>
<sequence length="552" mass="60253">MAAAGLVAVAAAAEYSGPAASGGNLPGVHCGSGSGAGPGSGPGSWSRSLDRALEEAAVTGVLSLSGRKLREFPRGAANHDLTDTTRAELAELPLIRLDFSCNKITVIPVCYRNLRHLQVITLDNNPLQSPPAQICIKGKIHIFKYLNIQACKIAPDLPDYDRRPLGFGSCHEELYSSRPYGALDSGFNSVDSGDKRWSGNEPTDEFSDLPLRVAEITKEQRLRRESQYQEDGGSLVVTNGGVEHDLDQIDYIDSCTAEEEEDEGSPIKPVAIREFQKTEDMRRYLHQNQKASQSPQKQQPLLDNECSFPSRRSQHTDDSALLVPLSGLNHVGCAATLPHSSAFTPLKVDDRPNALVSSSTTEKVHHSPAYSFPAAIQRNQPQRPESFLFRAGVRAETNKGHASPLPPSAVPATESIDSITRQNSRQREEELELIDQLRKHIEYRLKVSLPCDLGAALTDGVVLCHLANHVRPRSVPSIHVPSPAVPKLTMAKCRRNVENFLEACRKIGVPQEQLCLPLHILEEKGLSQVAATVQALLELAPPKQQQHQLSAV</sequence>
<reference evidence="5" key="1">
    <citation type="submission" date="2025-08" db="UniProtKB">
        <authorList>
            <consortium name="Ensembl"/>
        </authorList>
    </citation>
    <scope>IDENTIFICATION</scope>
</reference>
<keyword evidence="6" id="KW-1185">Reference proteome</keyword>
<feature type="compositionally biased region" description="Low complexity" evidence="3">
    <location>
        <begin position="287"/>
        <end position="300"/>
    </location>
</feature>
<gene>
    <name evidence="5" type="primary">LRCH3</name>
</gene>
<protein>
    <submittedName>
        <fullName evidence="5">Leucine rich repeats and calponin homology domain containing 3</fullName>
    </submittedName>
</protein>